<dbReference type="InterPro" id="IPR050832">
    <property type="entry name" value="Bact_Acetyltransf"/>
</dbReference>
<name>A0A543J2S9_9ACTN</name>
<evidence type="ECO:0000259" key="3">
    <source>
        <dbReference type="PROSITE" id="PS51186"/>
    </source>
</evidence>
<evidence type="ECO:0000313" key="4">
    <source>
        <dbReference type="EMBL" id="TQM77136.1"/>
    </source>
</evidence>
<dbReference type="Gene3D" id="3.40.630.30">
    <property type="match status" value="1"/>
</dbReference>
<dbReference type="InterPro" id="IPR016181">
    <property type="entry name" value="Acyl_CoA_acyltransferase"/>
</dbReference>
<feature type="domain" description="N-acetyltransferase" evidence="3">
    <location>
        <begin position="1"/>
        <end position="139"/>
    </location>
</feature>
<dbReference type="AlphaFoldDB" id="A0A543J2S9"/>
<keyword evidence="5" id="KW-1185">Reference proteome</keyword>
<comment type="caution">
    <text evidence="4">The sequence shown here is derived from an EMBL/GenBank/DDBJ whole genome shotgun (WGS) entry which is preliminary data.</text>
</comment>
<protein>
    <submittedName>
        <fullName evidence="4">Acetyltransferase (GNAT) family protein</fullName>
    </submittedName>
</protein>
<evidence type="ECO:0000313" key="5">
    <source>
        <dbReference type="Proteomes" id="UP000319213"/>
    </source>
</evidence>
<evidence type="ECO:0000256" key="1">
    <source>
        <dbReference type="ARBA" id="ARBA00022679"/>
    </source>
</evidence>
<dbReference type="PANTHER" id="PTHR43877">
    <property type="entry name" value="AMINOALKYLPHOSPHONATE N-ACETYLTRANSFERASE-RELATED-RELATED"/>
    <property type="match status" value="1"/>
</dbReference>
<dbReference type="InterPro" id="IPR000182">
    <property type="entry name" value="GNAT_dom"/>
</dbReference>
<gene>
    <name evidence="4" type="ORF">FHX40_3889</name>
</gene>
<proteinExistence type="predicted"/>
<dbReference type="PANTHER" id="PTHR43877:SF2">
    <property type="entry name" value="AMINOALKYLPHOSPHONATE N-ACETYLTRANSFERASE-RELATED"/>
    <property type="match status" value="1"/>
</dbReference>
<sequence>MKVRHREPTDLPVVKAFLADNHSTRVARLGRMAHPLDHPALLAETDDGTFAGLLTYVPDPDDGSCEILTLHAVNQWQGAGTALISAVERVAAEQGIRRLWLITTNDNVDALRFYQRRGFRIADIRVGGVDECRARLKPEIPEIGDYGIPIRDEIILEKEVAAH</sequence>
<keyword evidence="2" id="KW-0012">Acyltransferase</keyword>
<organism evidence="4 5">
    <name type="scientific">Thermopolyspora flexuosa</name>
    <dbReference type="NCBI Taxonomy" id="103836"/>
    <lineage>
        <taxon>Bacteria</taxon>
        <taxon>Bacillati</taxon>
        <taxon>Actinomycetota</taxon>
        <taxon>Actinomycetes</taxon>
        <taxon>Streptosporangiales</taxon>
        <taxon>Streptosporangiaceae</taxon>
        <taxon>Thermopolyspora</taxon>
    </lineage>
</organism>
<dbReference type="Pfam" id="PF00583">
    <property type="entry name" value="Acetyltransf_1"/>
    <property type="match status" value="1"/>
</dbReference>
<dbReference type="GO" id="GO:0016747">
    <property type="term" value="F:acyltransferase activity, transferring groups other than amino-acyl groups"/>
    <property type="evidence" value="ECO:0007669"/>
    <property type="project" value="InterPro"/>
</dbReference>
<dbReference type="RefSeq" id="WP_142260913.1">
    <property type="nucleotide sequence ID" value="NZ_BMPV01000002.1"/>
</dbReference>
<dbReference type="Proteomes" id="UP000319213">
    <property type="component" value="Unassembled WGS sequence"/>
</dbReference>
<accession>A0A543J2S9</accession>
<dbReference type="PROSITE" id="PS51186">
    <property type="entry name" value="GNAT"/>
    <property type="match status" value="1"/>
</dbReference>
<dbReference type="EMBL" id="VFPQ01000001">
    <property type="protein sequence ID" value="TQM77136.1"/>
    <property type="molecule type" value="Genomic_DNA"/>
</dbReference>
<dbReference type="SUPFAM" id="SSF55729">
    <property type="entry name" value="Acyl-CoA N-acyltransferases (Nat)"/>
    <property type="match status" value="1"/>
</dbReference>
<dbReference type="OrthoDB" id="8018325at2"/>
<reference evidence="4 5" key="1">
    <citation type="submission" date="2019-06" db="EMBL/GenBank/DDBJ databases">
        <title>Sequencing the genomes of 1000 actinobacteria strains.</title>
        <authorList>
            <person name="Klenk H.-P."/>
        </authorList>
    </citation>
    <scope>NUCLEOTIDE SEQUENCE [LARGE SCALE GENOMIC DNA]</scope>
    <source>
        <strain evidence="4 5">DSM 43186</strain>
    </source>
</reference>
<evidence type="ECO:0000256" key="2">
    <source>
        <dbReference type="ARBA" id="ARBA00023315"/>
    </source>
</evidence>
<dbReference type="CDD" id="cd04301">
    <property type="entry name" value="NAT_SF"/>
    <property type="match status" value="1"/>
</dbReference>
<keyword evidence="1 4" id="KW-0808">Transferase</keyword>